<dbReference type="AlphaFoldDB" id="A0A076PT08"/>
<dbReference type="PANTHER" id="PTHR43182">
    <property type="entry name" value="COBALT-PRECORRIN-6B C(15)-METHYLTRANSFERASE (DECARBOXYLATING)"/>
    <property type="match status" value="1"/>
</dbReference>
<dbReference type="GO" id="GO:0009236">
    <property type="term" value="P:cobalamin biosynthetic process"/>
    <property type="evidence" value="ECO:0007669"/>
    <property type="project" value="UniProtKB-UniPathway"/>
</dbReference>
<dbReference type="InterPro" id="IPR014777">
    <property type="entry name" value="4pyrrole_Mease_sub1"/>
</dbReference>
<dbReference type="InterPro" id="IPR035996">
    <property type="entry name" value="4pyrrol_Methylase_sf"/>
</dbReference>
<evidence type="ECO:0000256" key="4">
    <source>
        <dbReference type="ARBA" id="ARBA00022679"/>
    </source>
</evidence>
<dbReference type="InterPro" id="IPR050714">
    <property type="entry name" value="Cobalamin_biosynth_MTase"/>
</dbReference>
<dbReference type="UniPathway" id="UPA00148"/>
<keyword evidence="4 7" id="KW-0808">Transferase</keyword>
<comment type="pathway">
    <text evidence="1">Cofactor biosynthesis; adenosylcobalamin biosynthesis.</text>
</comment>
<keyword evidence="5" id="KW-0949">S-adenosyl-L-methionine</keyword>
<dbReference type="Gene3D" id="3.40.1010.10">
    <property type="entry name" value="Cobalt-precorrin-4 Transmethylase, Domain 1"/>
    <property type="match status" value="1"/>
</dbReference>
<dbReference type="HOGENOM" id="CLU_031955_0_0_4"/>
<dbReference type="PIRSF" id="PIRSF036428">
    <property type="entry name" value="CobL"/>
    <property type="match status" value="1"/>
</dbReference>
<gene>
    <name evidence="7" type="ORF">O987_11740</name>
</gene>
<evidence type="ECO:0000313" key="7">
    <source>
        <dbReference type="EMBL" id="AIJ46467.1"/>
    </source>
</evidence>
<dbReference type="CDD" id="cd11644">
    <property type="entry name" value="Precorrin-6Y-MT"/>
    <property type="match status" value="1"/>
</dbReference>
<accession>A0A076PT08</accession>
<evidence type="ECO:0000256" key="1">
    <source>
        <dbReference type="ARBA" id="ARBA00004953"/>
    </source>
</evidence>
<dbReference type="SUPFAM" id="SSF53790">
    <property type="entry name" value="Tetrapyrrole methylase"/>
    <property type="match status" value="1"/>
</dbReference>
<keyword evidence="2" id="KW-0169">Cobalamin biosynthesis</keyword>
<protein>
    <submittedName>
        <fullName evidence="7">Precorrin-6y methyltransferase</fullName>
    </submittedName>
</protein>
<dbReference type="Proteomes" id="UP000028782">
    <property type="component" value="Chromosome"/>
</dbReference>
<name>A0A076PT08_COMTE</name>
<evidence type="ECO:0000259" key="6">
    <source>
        <dbReference type="Pfam" id="PF00590"/>
    </source>
</evidence>
<dbReference type="InterPro" id="IPR012818">
    <property type="entry name" value="CbiE"/>
</dbReference>
<evidence type="ECO:0000256" key="2">
    <source>
        <dbReference type="ARBA" id="ARBA00022573"/>
    </source>
</evidence>
<dbReference type="InterPro" id="IPR006365">
    <property type="entry name" value="Cbl_synth_CobL"/>
</dbReference>
<dbReference type="InterPro" id="IPR029063">
    <property type="entry name" value="SAM-dependent_MTases_sf"/>
</dbReference>
<dbReference type="EMBL" id="CP006704">
    <property type="protein sequence ID" value="AIJ46467.1"/>
    <property type="molecule type" value="Genomic_DNA"/>
</dbReference>
<reference evidence="7 8" key="1">
    <citation type="journal article" date="2014" name="Genome Announc.">
        <title>Complete Genome Sequence of Polychlorinated Biphenyl Degrader Comamonas testosteroni TK102 (NBRC 109938).</title>
        <authorList>
            <person name="Fukuda K."/>
            <person name="Hosoyama A."/>
            <person name="Tsuchikane K."/>
            <person name="Ohji S."/>
            <person name="Yamazoe A."/>
            <person name="Fujita N."/>
            <person name="Shintani M."/>
            <person name="Kimbara K."/>
        </authorList>
    </citation>
    <scope>NUCLEOTIDE SEQUENCE [LARGE SCALE GENOMIC DNA]</scope>
    <source>
        <strain evidence="7">TK102</strain>
    </source>
</reference>
<dbReference type="GO" id="GO:0032259">
    <property type="term" value="P:methylation"/>
    <property type="evidence" value="ECO:0007669"/>
    <property type="project" value="UniProtKB-KW"/>
</dbReference>
<evidence type="ECO:0000256" key="3">
    <source>
        <dbReference type="ARBA" id="ARBA00022603"/>
    </source>
</evidence>
<sequence length="398" mass="42535">MANPWLSIIGIHPSGLEGLNPAARRALDDASVVFGSPRHLALAQAGTRGRAWPVPFSVEPVLQLRGQPGVAVLVSGDPFHFGAGASLARHLELGEWRNYPQASTFAWVAGELGWSQERTHCLGLHARSLSSLTSLLAPQERFICLLRDGPAAHTLAQWLLQQGWGDSPLWLVEQAGSDQQDIRSGTARELASLLATQPAKAPVTAAFEARGGKGLPQVPGLPVSEFAHDGQITKSPVRAMTLAALAPRKGEWLWDLGAGSGSVAVEWCLAGGQAICVEQHGARAANIAQNAERYATGLEVVHGHALAALPRLQPAPQAVFVGGGFSAELFDALCMRLSGPWRLVVNAVALHTQALLLELHRTHGGQLYQLQWSEAQGLGSMHSWTPSRPLVQWVWSSQ</sequence>
<organism evidence="7 8">
    <name type="scientific">Comamonas testosteroni TK102</name>
    <dbReference type="NCBI Taxonomy" id="1392005"/>
    <lineage>
        <taxon>Bacteria</taxon>
        <taxon>Pseudomonadati</taxon>
        <taxon>Pseudomonadota</taxon>
        <taxon>Betaproteobacteria</taxon>
        <taxon>Burkholderiales</taxon>
        <taxon>Comamonadaceae</taxon>
        <taxon>Comamonas</taxon>
    </lineage>
</organism>
<proteinExistence type="predicted"/>
<keyword evidence="3 7" id="KW-0489">Methyltransferase</keyword>
<dbReference type="InterPro" id="IPR000878">
    <property type="entry name" value="4pyrrol_Mease"/>
</dbReference>
<dbReference type="PANTHER" id="PTHR43182:SF1">
    <property type="entry name" value="COBALT-PRECORRIN-7 C(5)-METHYLTRANSFERASE"/>
    <property type="match status" value="1"/>
</dbReference>
<dbReference type="Gene3D" id="3.40.50.150">
    <property type="entry name" value="Vaccinia Virus protein VP39"/>
    <property type="match status" value="1"/>
</dbReference>
<dbReference type="KEGG" id="ctes:O987_11740"/>
<evidence type="ECO:0000313" key="8">
    <source>
        <dbReference type="Proteomes" id="UP000028782"/>
    </source>
</evidence>
<dbReference type="GO" id="GO:0008276">
    <property type="term" value="F:protein methyltransferase activity"/>
    <property type="evidence" value="ECO:0007669"/>
    <property type="project" value="InterPro"/>
</dbReference>
<evidence type="ECO:0000256" key="5">
    <source>
        <dbReference type="ARBA" id="ARBA00022691"/>
    </source>
</evidence>
<dbReference type="SUPFAM" id="SSF53335">
    <property type="entry name" value="S-adenosyl-L-methionine-dependent methyltransferases"/>
    <property type="match status" value="1"/>
</dbReference>
<feature type="domain" description="Tetrapyrrole methylase" evidence="6">
    <location>
        <begin position="6"/>
        <end position="191"/>
    </location>
</feature>
<dbReference type="RefSeq" id="WP_043372271.1">
    <property type="nucleotide sequence ID" value="NZ_CP006704.1"/>
</dbReference>
<dbReference type="Pfam" id="PF00590">
    <property type="entry name" value="TP_methylase"/>
    <property type="match status" value="1"/>
</dbReference>